<evidence type="ECO:0000313" key="2">
    <source>
        <dbReference type="EMBL" id="SDW46301.1"/>
    </source>
</evidence>
<keyword evidence="1" id="KW-0472">Membrane</keyword>
<sequence>MLLIGILFLTLGLYLILSERYRIAKVGNQRHIVQRTLNKNSNFFKYKMLLGVFSIVLGMFSILNYIIY</sequence>
<reference evidence="2 3" key="1">
    <citation type="submission" date="2016-10" db="EMBL/GenBank/DDBJ databases">
        <authorList>
            <person name="de Groot N.N."/>
        </authorList>
    </citation>
    <scope>NUCLEOTIDE SEQUENCE [LARGE SCALE GENOMIC DNA]</scope>
    <source>
        <strain evidence="2 3">DSM 23310</strain>
    </source>
</reference>
<dbReference type="Proteomes" id="UP000198828">
    <property type="component" value="Unassembled WGS sequence"/>
</dbReference>
<dbReference type="EMBL" id="FNNG01000002">
    <property type="protein sequence ID" value="SDW46301.1"/>
    <property type="molecule type" value="Genomic_DNA"/>
</dbReference>
<name>A0A1H2TR04_9FIRM</name>
<protein>
    <submittedName>
        <fullName evidence="2">Uncharacterized protein</fullName>
    </submittedName>
</protein>
<accession>A0A1H2TR04</accession>
<keyword evidence="3" id="KW-1185">Reference proteome</keyword>
<evidence type="ECO:0000256" key="1">
    <source>
        <dbReference type="SAM" id="Phobius"/>
    </source>
</evidence>
<keyword evidence="1" id="KW-1133">Transmembrane helix</keyword>
<gene>
    <name evidence="2" type="ORF">SAMN05660923_00783</name>
</gene>
<dbReference type="AlphaFoldDB" id="A0A1H2TR04"/>
<proteinExistence type="predicted"/>
<keyword evidence="1" id="KW-0812">Transmembrane</keyword>
<evidence type="ECO:0000313" key="3">
    <source>
        <dbReference type="Proteomes" id="UP000198828"/>
    </source>
</evidence>
<feature type="transmembrane region" description="Helical" evidence="1">
    <location>
        <begin position="48"/>
        <end position="67"/>
    </location>
</feature>
<organism evidence="2 3">
    <name type="scientific">Tepidimicrobium xylanilyticum</name>
    <dbReference type="NCBI Taxonomy" id="1123352"/>
    <lineage>
        <taxon>Bacteria</taxon>
        <taxon>Bacillati</taxon>
        <taxon>Bacillota</taxon>
        <taxon>Tissierellia</taxon>
        <taxon>Tissierellales</taxon>
        <taxon>Tepidimicrobiaceae</taxon>
        <taxon>Tepidimicrobium</taxon>
    </lineage>
</organism>